<dbReference type="InterPro" id="IPR011009">
    <property type="entry name" value="Kinase-like_dom_sf"/>
</dbReference>
<keyword evidence="4" id="KW-0723">Serine/threonine-protein kinase</keyword>
<keyword evidence="7" id="KW-1185">Reference proteome</keyword>
<keyword evidence="4" id="KW-0808">Transferase</keyword>
<keyword evidence="1 3" id="KW-0547">Nucleotide-binding</keyword>
<dbReference type="InterPro" id="IPR000719">
    <property type="entry name" value="Prot_kinase_dom"/>
</dbReference>
<comment type="similarity">
    <text evidence="4">Belongs to the protein kinase superfamily.</text>
</comment>
<dbReference type="Gene3D" id="1.10.510.10">
    <property type="entry name" value="Transferase(Phosphotransferase) domain 1"/>
    <property type="match status" value="1"/>
</dbReference>
<evidence type="ECO:0000256" key="2">
    <source>
        <dbReference type="ARBA" id="ARBA00022840"/>
    </source>
</evidence>
<dbReference type="Pfam" id="PF00069">
    <property type="entry name" value="Pkinase"/>
    <property type="match status" value="1"/>
</dbReference>
<feature type="domain" description="Protein kinase" evidence="5">
    <location>
        <begin position="21"/>
        <end position="286"/>
    </location>
</feature>
<dbReference type="SMART" id="SM00220">
    <property type="entry name" value="S_TKc"/>
    <property type="match status" value="1"/>
</dbReference>
<evidence type="ECO:0000313" key="7">
    <source>
        <dbReference type="Proteomes" id="UP001230188"/>
    </source>
</evidence>
<dbReference type="PROSITE" id="PS00108">
    <property type="entry name" value="PROTEIN_KINASE_ST"/>
    <property type="match status" value="1"/>
</dbReference>
<comment type="caution">
    <text evidence="6">The sequence shown here is derived from an EMBL/GenBank/DDBJ whole genome shotgun (WGS) entry which is preliminary data.</text>
</comment>
<evidence type="ECO:0000313" key="6">
    <source>
        <dbReference type="EMBL" id="KAJ8606373.1"/>
    </source>
</evidence>
<keyword evidence="4" id="KW-0418">Kinase</keyword>
<dbReference type="FunFam" id="1.10.510.10:FF:000571">
    <property type="entry name" value="Maternal embryonic leucine zipper kinase"/>
    <property type="match status" value="1"/>
</dbReference>
<sequence>MAALVVKDAGPEREVSIDELDILEKELGFGSYSVVHLAEHRMKKERFAVKIADGRDSSAHSSLQREWDVLRRASRLPGVVQAYGFEQRDGESYLILEYMAGGELFERILERERYTEYEARECANVLLSIVRSLHSANVLHRDIKPENLLLVAPDSEACKLADFGSALLLENDQPIKDAAGTELYIAPEALQLLYNARAPAYSGFKSDLWSCGVVVYVLLAGYPPFANEEGKVDSDVVDDILNARFSFDDDVWDDVSDAAKSLVSSLLQIDPDKRLSATAALVHPWFTTDLLDNTKILTKTLSNIQTMFKPKQKFKGGVSAIMAMNRAKRLLK</sequence>
<dbReference type="GO" id="GO:0004674">
    <property type="term" value="F:protein serine/threonine kinase activity"/>
    <property type="evidence" value="ECO:0007669"/>
    <property type="project" value="UniProtKB-KW"/>
</dbReference>
<evidence type="ECO:0000256" key="1">
    <source>
        <dbReference type="ARBA" id="ARBA00022741"/>
    </source>
</evidence>
<proteinExistence type="inferred from homology"/>
<evidence type="ECO:0000256" key="4">
    <source>
        <dbReference type="RuleBase" id="RU000304"/>
    </source>
</evidence>
<dbReference type="InterPro" id="IPR017441">
    <property type="entry name" value="Protein_kinase_ATP_BS"/>
</dbReference>
<reference evidence="6" key="1">
    <citation type="submission" date="2023-01" db="EMBL/GenBank/DDBJ databases">
        <title>Metagenome sequencing of chrysophaentin producing Chrysophaeum taylorii.</title>
        <authorList>
            <person name="Davison J."/>
            <person name="Bewley C."/>
        </authorList>
    </citation>
    <scope>NUCLEOTIDE SEQUENCE</scope>
    <source>
        <strain evidence="6">NIES-1699</strain>
    </source>
</reference>
<dbReference type="InterPro" id="IPR008271">
    <property type="entry name" value="Ser/Thr_kinase_AS"/>
</dbReference>
<organism evidence="6 7">
    <name type="scientific">Chrysophaeum taylorii</name>
    <dbReference type="NCBI Taxonomy" id="2483200"/>
    <lineage>
        <taxon>Eukaryota</taxon>
        <taxon>Sar</taxon>
        <taxon>Stramenopiles</taxon>
        <taxon>Ochrophyta</taxon>
        <taxon>Pelagophyceae</taxon>
        <taxon>Pelagomonadales</taxon>
        <taxon>Pelagomonadaceae</taxon>
        <taxon>Chrysophaeum</taxon>
    </lineage>
</organism>
<dbReference type="Proteomes" id="UP001230188">
    <property type="component" value="Unassembled WGS sequence"/>
</dbReference>
<dbReference type="PROSITE" id="PS00107">
    <property type="entry name" value="PROTEIN_KINASE_ATP"/>
    <property type="match status" value="1"/>
</dbReference>
<keyword evidence="2 3" id="KW-0067">ATP-binding</keyword>
<dbReference type="GO" id="GO:0005524">
    <property type="term" value="F:ATP binding"/>
    <property type="evidence" value="ECO:0007669"/>
    <property type="project" value="UniProtKB-UniRule"/>
</dbReference>
<feature type="binding site" evidence="3">
    <location>
        <position position="50"/>
    </location>
    <ligand>
        <name>ATP</name>
        <dbReference type="ChEBI" id="CHEBI:30616"/>
    </ligand>
</feature>
<gene>
    <name evidence="6" type="ORF">CTAYLR_009313</name>
</gene>
<dbReference type="SUPFAM" id="SSF56112">
    <property type="entry name" value="Protein kinase-like (PK-like)"/>
    <property type="match status" value="1"/>
</dbReference>
<evidence type="ECO:0000256" key="3">
    <source>
        <dbReference type="PROSITE-ProRule" id="PRU10141"/>
    </source>
</evidence>
<dbReference type="EMBL" id="JAQMWT010000278">
    <property type="protein sequence ID" value="KAJ8606373.1"/>
    <property type="molecule type" value="Genomic_DNA"/>
</dbReference>
<name>A0AAD7XNS5_9STRA</name>
<accession>A0AAD7XNS5</accession>
<dbReference type="PANTHER" id="PTHR24347">
    <property type="entry name" value="SERINE/THREONINE-PROTEIN KINASE"/>
    <property type="match status" value="1"/>
</dbReference>
<evidence type="ECO:0000259" key="5">
    <source>
        <dbReference type="PROSITE" id="PS50011"/>
    </source>
</evidence>
<dbReference type="Gene3D" id="3.30.200.20">
    <property type="entry name" value="Phosphorylase Kinase, domain 1"/>
    <property type="match status" value="1"/>
</dbReference>
<protein>
    <recommendedName>
        <fullName evidence="5">Protein kinase domain-containing protein</fullName>
    </recommendedName>
</protein>
<dbReference type="PROSITE" id="PS50011">
    <property type="entry name" value="PROTEIN_KINASE_DOM"/>
    <property type="match status" value="1"/>
</dbReference>
<dbReference type="AlphaFoldDB" id="A0AAD7XNS5"/>